<dbReference type="Proteomes" id="UP000094819">
    <property type="component" value="Unassembled WGS sequence"/>
</dbReference>
<reference evidence="2 3" key="1">
    <citation type="submission" date="2016-06" db="EMBL/GenBank/DDBJ databases">
        <title>Evolution of pathogenesis and genome organization in the Tremellales.</title>
        <authorList>
            <person name="Cuomo C."/>
            <person name="Litvintseva A."/>
            <person name="Heitman J."/>
            <person name="Chen Y."/>
            <person name="Sun S."/>
            <person name="Springer D."/>
            <person name="Dromer F."/>
            <person name="Young S."/>
            <person name="Zeng Q."/>
            <person name="Chapman S."/>
            <person name="Gujja S."/>
            <person name="Saif S."/>
            <person name="Birren B."/>
        </authorList>
    </citation>
    <scope>NUCLEOTIDE SEQUENCE [LARGE SCALE GENOMIC DNA]</scope>
    <source>
        <strain evidence="2 3">CBS 7118</strain>
    </source>
</reference>
<protein>
    <submittedName>
        <fullName evidence="2">Uncharacterized protein</fullName>
    </submittedName>
</protein>
<evidence type="ECO:0000256" key="1">
    <source>
        <dbReference type="SAM" id="MobiDB-lite"/>
    </source>
</evidence>
<sequence length="162" mass="18037">MAESTGTASGSSNTDRQGFTTIDFTVTSHTEWTQFELTVGDKTRRIFTYGDKDVQTFRSEVARRIEGLKWCDSSMMAQPLDAVSATKVASYKADFVQGRWGAEYFGNETAQGRTTMCSSPSSRHELEDGSGRRCPLGSVPDELVTHLQAEKGMLEGKQWFRE</sequence>
<proteinExistence type="predicted"/>
<accession>A0A1E3JYX7</accession>
<organism evidence="2 3">
    <name type="scientific">Cryptococcus wingfieldii CBS 7118</name>
    <dbReference type="NCBI Taxonomy" id="1295528"/>
    <lineage>
        <taxon>Eukaryota</taxon>
        <taxon>Fungi</taxon>
        <taxon>Dikarya</taxon>
        <taxon>Basidiomycota</taxon>
        <taxon>Agaricomycotina</taxon>
        <taxon>Tremellomycetes</taxon>
        <taxon>Tremellales</taxon>
        <taxon>Cryptococcaceae</taxon>
        <taxon>Cryptococcus</taxon>
    </lineage>
</organism>
<feature type="compositionally biased region" description="Basic and acidic residues" evidence="1">
    <location>
        <begin position="122"/>
        <end position="131"/>
    </location>
</feature>
<keyword evidence="3" id="KW-1185">Reference proteome</keyword>
<evidence type="ECO:0000313" key="2">
    <source>
        <dbReference type="EMBL" id="ODO05417.1"/>
    </source>
</evidence>
<feature type="region of interest" description="Disordered" evidence="1">
    <location>
        <begin position="112"/>
        <end position="135"/>
    </location>
</feature>
<dbReference type="OrthoDB" id="10464042at2759"/>
<comment type="caution">
    <text evidence="2">The sequence shown here is derived from an EMBL/GenBank/DDBJ whole genome shotgun (WGS) entry which is preliminary data.</text>
</comment>
<evidence type="ECO:0000313" key="3">
    <source>
        <dbReference type="Proteomes" id="UP000094819"/>
    </source>
</evidence>
<dbReference type="RefSeq" id="XP_019034072.1">
    <property type="nucleotide sequence ID" value="XM_019174265.1"/>
</dbReference>
<name>A0A1E3JYX7_9TREE</name>
<dbReference type="AlphaFoldDB" id="A0A1E3JYX7"/>
<dbReference type="EMBL" id="AWGH01000004">
    <property type="protein sequence ID" value="ODO05417.1"/>
    <property type="molecule type" value="Genomic_DNA"/>
</dbReference>
<dbReference type="GeneID" id="30191323"/>
<feature type="compositionally biased region" description="Polar residues" evidence="1">
    <location>
        <begin position="112"/>
        <end position="121"/>
    </location>
</feature>
<gene>
    <name evidence="2" type="ORF">L198_02110</name>
</gene>